<evidence type="ECO:0000313" key="1">
    <source>
        <dbReference type="EMBL" id="UPK98710.1"/>
    </source>
</evidence>
<name>A0ACD3ZC70_FUSSC</name>
<accession>A0ACD3ZC70</accession>
<sequence>MSSFSKIALLGKGLLGTTVLEQLVNNGFTVTVLSRDPAGLKGLPSGVATAQVDYSSHDSIRYIPADWSSLTTNPKARTLPINYPLIQVQEYLKKKADEGVLEHTIFSVGAFLDYVLDFPFILDLRTHSIQIYDDGEHPFSSTSVSSVGKAVAGALKAPEETKNRNPFIHETILTQAKVLALAKRYSLSGVEWTETRLDSQEELDRAIKNLEKDPADFNLIFPLLRAALLGGKYRAAYPKVDNEIVGVSLLTDEELEQKFAAKFQDA</sequence>
<organism evidence="1 2">
    <name type="scientific">Fusarium solani subsp. cucurbitae</name>
    <name type="common">Neocosmosporum cucurbitae</name>
    <dbReference type="NCBI Taxonomy" id="2747967"/>
    <lineage>
        <taxon>Eukaryota</taxon>
        <taxon>Fungi</taxon>
        <taxon>Dikarya</taxon>
        <taxon>Ascomycota</taxon>
        <taxon>Pezizomycotina</taxon>
        <taxon>Sordariomycetes</taxon>
        <taxon>Hypocreomycetidae</taxon>
        <taxon>Hypocreales</taxon>
        <taxon>Nectriaceae</taxon>
        <taxon>Fusarium</taxon>
        <taxon>Fusarium solani species complex</taxon>
    </lineage>
</organism>
<evidence type="ECO:0000313" key="2">
    <source>
        <dbReference type="Proteomes" id="UP000830768"/>
    </source>
</evidence>
<proteinExistence type="predicted"/>
<gene>
    <name evidence="1" type="ORF">LCI18_009645</name>
</gene>
<keyword evidence="2" id="KW-1185">Reference proteome</keyword>
<reference evidence="1" key="1">
    <citation type="submission" date="2021-11" db="EMBL/GenBank/DDBJ databases">
        <title>Fusarium solani-melongenae Genome sequencing and assembly.</title>
        <authorList>
            <person name="Xie S."/>
            <person name="Huang L."/>
            <person name="Zhang X."/>
        </authorList>
    </citation>
    <scope>NUCLEOTIDE SEQUENCE</scope>
    <source>
        <strain evidence="1">CRI 24-3</strain>
    </source>
</reference>
<dbReference type="Proteomes" id="UP000830768">
    <property type="component" value="Chromosome 8"/>
</dbReference>
<dbReference type="EMBL" id="CP090036">
    <property type="protein sequence ID" value="UPK98710.1"/>
    <property type="molecule type" value="Genomic_DNA"/>
</dbReference>
<protein>
    <submittedName>
        <fullName evidence="1">Uncharacterized protein</fullName>
    </submittedName>
</protein>